<dbReference type="InterPro" id="IPR036390">
    <property type="entry name" value="WH_DNA-bd_sf"/>
</dbReference>
<dbReference type="GO" id="GO:0003700">
    <property type="term" value="F:DNA-binding transcription factor activity"/>
    <property type="evidence" value="ECO:0007669"/>
    <property type="project" value="InterPro"/>
</dbReference>
<comment type="similarity">
    <text evidence="1">Belongs to the LysR transcriptional regulatory family.</text>
</comment>
<evidence type="ECO:0000313" key="6">
    <source>
        <dbReference type="EMBL" id="KXB30190.1"/>
    </source>
</evidence>
<keyword evidence="7" id="KW-1185">Reference proteome</keyword>
<keyword evidence="2" id="KW-0805">Transcription regulation</keyword>
<dbReference type="InterPro" id="IPR005119">
    <property type="entry name" value="LysR_subst-bd"/>
</dbReference>
<dbReference type="InterPro" id="IPR000847">
    <property type="entry name" value="LysR_HTH_N"/>
</dbReference>
<dbReference type="Pfam" id="PF00126">
    <property type="entry name" value="HTH_1"/>
    <property type="match status" value="1"/>
</dbReference>
<dbReference type="EMBL" id="LODL01000021">
    <property type="protein sequence ID" value="KXB30190.1"/>
    <property type="molecule type" value="Genomic_DNA"/>
</dbReference>
<dbReference type="STRING" id="281362.AT959_12560"/>
<keyword evidence="4" id="KW-0804">Transcription</keyword>
<keyword evidence="3" id="KW-0238">DNA-binding</keyword>
<dbReference type="Gene3D" id="3.40.190.10">
    <property type="entry name" value="Periplasmic binding protein-like II"/>
    <property type="match status" value="2"/>
</dbReference>
<dbReference type="SUPFAM" id="SSF46785">
    <property type="entry name" value="Winged helix' DNA-binding domain"/>
    <property type="match status" value="1"/>
</dbReference>
<protein>
    <recommendedName>
        <fullName evidence="5">HTH lysR-type domain-containing protein</fullName>
    </recommendedName>
</protein>
<gene>
    <name evidence="6" type="ORF">AT959_12560</name>
</gene>
<dbReference type="Gene3D" id="1.10.10.10">
    <property type="entry name" value="Winged helix-like DNA-binding domain superfamily/Winged helix DNA-binding domain"/>
    <property type="match status" value="1"/>
</dbReference>
<dbReference type="AlphaFoldDB" id="A0A133XGW5"/>
<dbReference type="Pfam" id="PF03466">
    <property type="entry name" value="LysR_substrate"/>
    <property type="match status" value="1"/>
</dbReference>
<sequence length="299" mass="31762">MMPRRHLDIEALRALACIVDSASFSVAAQQLGRTQSAISLQIKRLEQTLGQTLLRRVQGRVDGPTAEGASLLAYARQILRLNDEAYATVAQDAALGTLRVGLPEELMESVFPAVMPQFRALYPRLRLFVQADTAAAVRQSLAAGGLDVALYKHCGEAIPGSGEVLWQEPLRWMAGAAYRDSPPAMLDGVMPLALFGENCVFRLAVTAALARAELPWALQYSGSSTTGLCHAVRCGLGLTVLPGSLLAAGMAEVTQFDGQRLPDLPAACLLAEHAPGTVTAAARRFVAMVGEVKAARLAS</sequence>
<dbReference type="GO" id="GO:0003677">
    <property type="term" value="F:DNA binding"/>
    <property type="evidence" value="ECO:0007669"/>
    <property type="project" value="UniProtKB-KW"/>
</dbReference>
<evidence type="ECO:0000313" key="7">
    <source>
        <dbReference type="Proteomes" id="UP000070186"/>
    </source>
</evidence>
<reference evidence="6 7" key="1">
    <citation type="submission" date="2015-12" db="EMBL/GenBank/DDBJ databases">
        <title>Nitrous oxide reduction kinetics distinguish bacteria harboring typical versus atypical NosZ.</title>
        <authorList>
            <person name="Yoon S."/>
            <person name="Nissen S."/>
            <person name="Park D."/>
            <person name="Sanford R.A."/>
            <person name="Loeffler F.E."/>
        </authorList>
    </citation>
    <scope>NUCLEOTIDE SEQUENCE [LARGE SCALE GENOMIC DNA]</scope>
    <source>
        <strain evidence="6 7">ATCC BAA-841</strain>
    </source>
</reference>
<accession>A0A133XGW5</accession>
<dbReference type="PANTHER" id="PTHR30579">
    <property type="entry name" value="TRANSCRIPTIONAL REGULATOR"/>
    <property type="match status" value="1"/>
</dbReference>
<dbReference type="PRINTS" id="PR00039">
    <property type="entry name" value="HTHLYSR"/>
</dbReference>
<dbReference type="Proteomes" id="UP000070186">
    <property type="component" value="Unassembled WGS sequence"/>
</dbReference>
<evidence type="ECO:0000259" key="5">
    <source>
        <dbReference type="PROSITE" id="PS50931"/>
    </source>
</evidence>
<dbReference type="InterPro" id="IPR036388">
    <property type="entry name" value="WH-like_DNA-bd_sf"/>
</dbReference>
<evidence type="ECO:0000256" key="3">
    <source>
        <dbReference type="ARBA" id="ARBA00023125"/>
    </source>
</evidence>
<dbReference type="SUPFAM" id="SSF53850">
    <property type="entry name" value="Periplasmic binding protein-like II"/>
    <property type="match status" value="1"/>
</dbReference>
<dbReference type="PROSITE" id="PS50931">
    <property type="entry name" value="HTH_LYSR"/>
    <property type="match status" value="1"/>
</dbReference>
<proteinExistence type="inferred from homology"/>
<name>A0A133XGW5_9RHOO</name>
<dbReference type="RefSeq" id="WP_066883578.1">
    <property type="nucleotide sequence ID" value="NZ_LODL01000021.1"/>
</dbReference>
<evidence type="ECO:0000256" key="4">
    <source>
        <dbReference type="ARBA" id="ARBA00023163"/>
    </source>
</evidence>
<dbReference type="InterPro" id="IPR050176">
    <property type="entry name" value="LTTR"/>
</dbReference>
<evidence type="ECO:0000256" key="1">
    <source>
        <dbReference type="ARBA" id="ARBA00009437"/>
    </source>
</evidence>
<evidence type="ECO:0000256" key="2">
    <source>
        <dbReference type="ARBA" id="ARBA00023015"/>
    </source>
</evidence>
<dbReference type="PANTHER" id="PTHR30579:SF7">
    <property type="entry name" value="HTH-TYPE TRANSCRIPTIONAL REGULATOR LRHA-RELATED"/>
    <property type="match status" value="1"/>
</dbReference>
<organism evidence="6 7">
    <name type="scientific">Dechloromonas denitrificans</name>
    <dbReference type="NCBI Taxonomy" id="281362"/>
    <lineage>
        <taxon>Bacteria</taxon>
        <taxon>Pseudomonadati</taxon>
        <taxon>Pseudomonadota</taxon>
        <taxon>Betaproteobacteria</taxon>
        <taxon>Rhodocyclales</taxon>
        <taxon>Azonexaceae</taxon>
        <taxon>Dechloromonas</taxon>
    </lineage>
</organism>
<comment type="caution">
    <text evidence="6">The sequence shown here is derived from an EMBL/GenBank/DDBJ whole genome shotgun (WGS) entry which is preliminary data.</text>
</comment>
<feature type="domain" description="HTH lysR-type" evidence="5">
    <location>
        <begin position="7"/>
        <end position="65"/>
    </location>
</feature>